<sequence length="91" mass="9826">MQLLTKKFQIGFGSVVRGLIGEILASKTALHNDVSYPFAAEAYAGLQAIKLGISMGILLVTIMGDSRTVIKKCQTTKPDKSVIGVIIRDFQ</sequence>
<accession>A0A7J9E7I3</accession>
<evidence type="ECO:0000313" key="1">
    <source>
        <dbReference type="EMBL" id="MBA0768957.1"/>
    </source>
</evidence>
<feature type="non-terminal residue" evidence="1">
    <location>
        <position position="91"/>
    </location>
</feature>
<keyword evidence="2" id="KW-1185">Reference proteome</keyword>
<name>A0A7J9E7I3_9ROSI</name>
<reference evidence="1 2" key="1">
    <citation type="journal article" date="2019" name="Genome Biol. Evol.">
        <title>Insights into the evolution of the New World diploid cottons (Gossypium, subgenus Houzingenia) based on genome sequencing.</title>
        <authorList>
            <person name="Grover C.E."/>
            <person name="Arick M.A. 2nd"/>
            <person name="Thrash A."/>
            <person name="Conover J.L."/>
            <person name="Sanders W.S."/>
            <person name="Peterson D.G."/>
            <person name="Frelichowski J.E."/>
            <person name="Scheffler J.A."/>
            <person name="Scheffler B.E."/>
            <person name="Wendel J.F."/>
        </authorList>
    </citation>
    <scope>NUCLEOTIDE SEQUENCE [LARGE SCALE GENOMIC DNA]</scope>
    <source>
        <strain evidence="1">8</strain>
        <tissue evidence="1">Leaf</tissue>
    </source>
</reference>
<evidence type="ECO:0008006" key="3">
    <source>
        <dbReference type="Google" id="ProtNLM"/>
    </source>
</evidence>
<dbReference type="Proteomes" id="UP000593568">
    <property type="component" value="Unassembled WGS sequence"/>
</dbReference>
<gene>
    <name evidence="1" type="ORF">Gotri_017727</name>
</gene>
<organism evidence="1 2">
    <name type="scientific">Gossypium trilobum</name>
    <dbReference type="NCBI Taxonomy" id="34281"/>
    <lineage>
        <taxon>Eukaryota</taxon>
        <taxon>Viridiplantae</taxon>
        <taxon>Streptophyta</taxon>
        <taxon>Embryophyta</taxon>
        <taxon>Tracheophyta</taxon>
        <taxon>Spermatophyta</taxon>
        <taxon>Magnoliopsida</taxon>
        <taxon>eudicotyledons</taxon>
        <taxon>Gunneridae</taxon>
        <taxon>Pentapetalae</taxon>
        <taxon>rosids</taxon>
        <taxon>malvids</taxon>
        <taxon>Malvales</taxon>
        <taxon>Malvaceae</taxon>
        <taxon>Malvoideae</taxon>
        <taxon>Gossypium</taxon>
    </lineage>
</organism>
<proteinExistence type="predicted"/>
<dbReference type="EMBL" id="JABEZW010000007">
    <property type="protein sequence ID" value="MBA0768957.1"/>
    <property type="molecule type" value="Genomic_DNA"/>
</dbReference>
<dbReference type="AlphaFoldDB" id="A0A7J9E7I3"/>
<evidence type="ECO:0000313" key="2">
    <source>
        <dbReference type="Proteomes" id="UP000593568"/>
    </source>
</evidence>
<protein>
    <recommendedName>
        <fullName evidence="3">RNase H type-1 domain-containing protein</fullName>
    </recommendedName>
</protein>
<comment type="caution">
    <text evidence="1">The sequence shown here is derived from an EMBL/GenBank/DDBJ whole genome shotgun (WGS) entry which is preliminary data.</text>
</comment>